<dbReference type="InterPro" id="IPR044068">
    <property type="entry name" value="CB"/>
</dbReference>
<evidence type="ECO:0000256" key="1">
    <source>
        <dbReference type="ARBA" id="ARBA00022908"/>
    </source>
</evidence>
<evidence type="ECO:0000256" key="3">
    <source>
        <dbReference type="ARBA" id="ARBA00023172"/>
    </source>
</evidence>
<keyword evidence="3" id="KW-0233">DNA recombination</keyword>
<dbReference type="Proteomes" id="UP001501729">
    <property type="component" value="Unassembled WGS sequence"/>
</dbReference>
<dbReference type="Pfam" id="PF00589">
    <property type="entry name" value="Phage_integrase"/>
    <property type="match status" value="1"/>
</dbReference>
<name>A0AAV3UKB8_9EURY</name>
<dbReference type="GO" id="GO:0015074">
    <property type="term" value="P:DNA integration"/>
    <property type="evidence" value="ECO:0007669"/>
    <property type="project" value="UniProtKB-KW"/>
</dbReference>
<dbReference type="PANTHER" id="PTHR30349:SF41">
    <property type="entry name" value="INTEGRASE_RECOMBINASE PROTEIN MJ0367-RELATED"/>
    <property type="match status" value="1"/>
</dbReference>
<evidence type="ECO:0000313" key="8">
    <source>
        <dbReference type="Proteomes" id="UP001501729"/>
    </source>
</evidence>
<keyword evidence="2 4" id="KW-0238">DNA-binding</keyword>
<evidence type="ECO:0000313" key="7">
    <source>
        <dbReference type="EMBL" id="GAA5054808.1"/>
    </source>
</evidence>
<dbReference type="PROSITE" id="PS51898">
    <property type="entry name" value="TYR_RECOMBINASE"/>
    <property type="match status" value="1"/>
</dbReference>
<dbReference type="EMBL" id="BAABKX010000014">
    <property type="protein sequence ID" value="GAA5054808.1"/>
    <property type="molecule type" value="Genomic_DNA"/>
</dbReference>
<dbReference type="InterPro" id="IPR050090">
    <property type="entry name" value="Tyrosine_recombinase_XerCD"/>
</dbReference>
<comment type="caution">
    <text evidence="7">The sequence shown here is derived from an EMBL/GenBank/DDBJ whole genome shotgun (WGS) entry which is preliminary data.</text>
</comment>
<dbReference type="AlphaFoldDB" id="A0AAV3UKB8"/>
<dbReference type="Gene3D" id="1.10.443.10">
    <property type="entry name" value="Intergrase catalytic core"/>
    <property type="match status" value="1"/>
</dbReference>
<keyword evidence="8" id="KW-1185">Reference proteome</keyword>
<gene>
    <name evidence="7" type="ORF">GCM10025751_33790</name>
</gene>
<evidence type="ECO:0000256" key="2">
    <source>
        <dbReference type="ARBA" id="ARBA00023125"/>
    </source>
</evidence>
<dbReference type="GO" id="GO:0006310">
    <property type="term" value="P:DNA recombination"/>
    <property type="evidence" value="ECO:0007669"/>
    <property type="project" value="UniProtKB-KW"/>
</dbReference>
<evidence type="ECO:0000259" key="5">
    <source>
        <dbReference type="PROSITE" id="PS51898"/>
    </source>
</evidence>
<keyword evidence="1" id="KW-0229">DNA integration</keyword>
<proteinExistence type="predicted"/>
<dbReference type="Gene3D" id="1.10.150.130">
    <property type="match status" value="1"/>
</dbReference>
<dbReference type="PROSITE" id="PS51900">
    <property type="entry name" value="CB"/>
    <property type="match status" value="1"/>
</dbReference>
<sequence>MTGTTLNSAIEEYLSSIEAGNYRTNAGSALTQWAQWLARERTVTLLEDVEVIDCRRYARHLKRQVREDELKSSTAHTYYAYVRAFLGFCEADELLSKNPAAVSRAQAELPENTADANRQFWTRRDRKAILAFMDKRVERVLEGDDSDGVSRERAYRDRALVRLLALSGVRGAEVFRAPADDKRPGIAWRDVDIEGGSLRVFGKSREYEYAQLPRKAAEALERYHRVFDPPTPRFPVFPTDHAPSKYRAVREGLAGEYTESRIETILNENDIDDVVREYEIVIPAISTRGARNLMKRLCGEAGLDIDGEYLKPHGARRGLGHQLYSEGHAELAQSALRHASIATTHESYSNIRASETAERVDDVLDDS</sequence>
<reference evidence="7 8" key="1">
    <citation type="journal article" date="2019" name="Int. J. Syst. Evol. Microbiol.">
        <title>The Global Catalogue of Microorganisms (GCM) 10K type strain sequencing project: providing services to taxonomists for standard genome sequencing and annotation.</title>
        <authorList>
            <consortium name="The Broad Institute Genomics Platform"/>
            <consortium name="The Broad Institute Genome Sequencing Center for Infectious Disease"/>
            <person name="Wu L."/>
            <person name="Ma J."/>
        </authorList>
    </citation>
    <scope>NUCLEOTIDE SEQUENCE [LARGE SCALE GENOMIC DNA]</scope>
    <source>
        <strain evidence="7 8">JCM 17504</strain>
    </source>
</reference>
<dbReference type="SUPFAM" id="SSF56349">
    <property type="entry name" value="DNA breaking-rejoining enzymes"/>
    <property type="match status" value="1"/>
</dbReference>
<protein>
    <submittedName>
        <fullName evidence="7">Site-specific integrase</fullName>
    </submittedName>
</protein>
<dbReference type="InterPro" id="IPR002104">
    <property type="entry name" value="Integrase_catalytic"/>
</dbReference>
<accession>A0AAV3UKB8</accession>
<feature type="domain" description="Core-binding (CB)" evidence="6">
    <location>
        <begin position="4"/>
        <end position="90"/>
    </location>
</feature>
<organism evidence="7 8">
    <name type="scientific">Haladaptatus pallidirubidus</name>
    <dbReference type="NCBI Taxonomy" id="1008152"/>
    <lineage>
        <taxon>Archaea</taxon>
        <taxon>Methanobacteriati</taxon>
        <taxon>Methanobacteriota</taxon>
        <taxon>Stenosarchaea group</taxon>
        <taxon>Halobacteria</taxon>
        <taxon>Halobacteriales</taxon>
        <taxon>Haladaptataceae</taxon>
        <taxon>Haladaptatus</taxon>
    </lineage>
</organism>
<dbReference type="GO" id="GO:0003677">
    <property type="term" value="F:DNA binding"/>
    <property type="evidence" value="ECO:0007669"/>
    <property type="project" value="UniProtKB-UniRule"/>
</dbReference>
<evidence type="ECO:0000259" key="6">
    <source>
        <dbReference type="PROSITE" id="PS51900"/>
    </source>
</evidence>
<dbReference type="PANTHER" id="PTHR30349">
    <property type="entry name" value="PHAGE INTEGRASE-RELATED"/>
    <property type="match status" value="1"/>
</dbReference>
<feature type="domain" description="Tyr recombinase" evidence="5">
    <location>
        <begin position="124"/>
        <end position="361"/>
    </location>
</feature>
<dbReference type="InterPro" id="IPR011010">
    <property type="entry name" value="DNA_brk_join_enz"/>
</dbReference>
<dbReference type="InterPro" id="IPR013762">
    <property type="entry name" value="Integrase-like_cat_sf"/>
</dbReference>
<evidence type="ECO:0000256" key="4">
    <source>
        <dbReference type="PROSITE-ProRule" id="PRU01248"/>
    </source>
</evidence>
<dbReference type="InterPro" id="IPR010998">
    <property type="entry name" value="Integrase_recombinase_N"/>
</dbReference>